<proteinExistence type="predicted"/>
<dbReference type="Proteomes" id="UP001396334">
    <property type="component" value="Unassembled WGS sequence"/>
</dbReference>
<evidence type="ECO:0000313" key="2">
    <source>
        <dbReference type="Proteomes" id="UP001396334"/>
    </source>
</evidence>
<accession>A0ABR2NP06</accession>
<reference evidence="1 2" key="1">
    <citation type="journal article" date="2024" name="G3 (Bethesda)">
        <title>Genome assembly of Hibiscus sabdariffa L. provides insights into metabolisms of medicinal natural products.</title>
        <authorList>
            <person name="Kim T."/>
        </authorList>
    </citation>
    <scope>NUCLEOTIDE SEQUENCE [LARGE SCALE GENOMIC DNA]</scope>
    <source>
        <strain evidence="1">TK-2024</strain>
        <tissue evidence="1">Old leaves</tissue>
    </source>
</reference>
<evidence type="ECO:0008006" key="3">
    <source>
        <dbReference type="Google" id="ProtNLM"/>
    </source>
</evidence>
<dbReference type="EMBL" id="JBBPBN010000116">
    <property type="protein sequence ID" value="KAK8977715.1"/>
    <property type="molecule type" value="Genomic_DNA"/>
</dbReference>
<comment type="caution">
    <text evidence="1">The sequence shown here is derived from an EMBL/GenBank/DDBJ whole genome shotgun (WGS) entry which is preliminary data.</text>
</comment>
<gene>
    <name evidence="1" type="ORF">V6N11_000044</name>
</gene>
<evidence type="ECO:0000313" key="1">
    <source>
        <dbReference type="EMBL" id="KAK8977715.1"/>
    </source>
</evidence>
<organism evidence="1 2">
    <name type="scientific">Hibiscus sabdariffa</name>
    <name type="common">roselle</name>
    <dbReference type="NCBI Taxonomy" id="183260"/>
    <lineage>
        <taxon>Eukaryota</taxon>
        <taxon>Viridiplantae</taxon>
        <taxon>Streptophyta</taxon>
        <taxon>Embryophyta</taxon>
        <taxon>Tracheophyta</taxon>
        <taxon>Spermatophyta</taxon>
        <taxon>Magnoliopsida</taxon>
        <taxon>eudicotyledons</taxon>
        <taxon>Gunneridae</taxon>
        <taxon>Pentapetalae</taxon>
        <taxon>rosids</taxon>
        <taxon>malvids</taxon>
        <taxon>Malvales</taxon>
        <taxon>Malvaceae</taxon>
        <taxon>Malvoideae</taxon>
        <taxon>Hibiscus</taxon>
    </lineage>
</organism>
<name>A0ABR2NP06_9ROSI</name>
<keyword evidence="2" id="KW-1185">Reference proteome</keyword>
<protein>
    <recommendedName>
        <fullName evidence="3">FBD domain-containing protein</fullName>
    </recommendedName>
</protein>
<sequence>MCKVEEGPPHKYLMELEVIGYLGQLMETNFVARLLKSAIKLQKIVIHTLALDRKMSYYDEFIETTHQTTHELAHQLMKNHPEAELVIFEVLFC</sequence>